<dbReference type="RefSeq" id="WP_134123135.1">
    <property type="nucleotide sequence ID" value="NZ_SODF01000003.1"/>
</dbReference>
<dbReference type="GO" id="GO:0003677">
    <property type="term" value="F:DNA binding"/>
    <property type="evidence" value="ECO:0007669"/>
    <property type="project" value="UniProtKB-UniRule"/>
</dbReference>
<dbReference type="InterPro" id="IPR009057">
    <property type="entry name" value="Homeodomain-like_sf"/>
</dbReference>
<dbReference type="Pfam" id="PF00440">
    <property type="entry name" value="TetR_N"/>
    <property type="match status" value="1"/>
</dbReference>
<keyword evidence="2" id="KW-0805">Transcription regulation</keyword>
<gene>
    <name evidence="7" type="ORF">EV650_6733</name>
</gene>
<evidence type="ECO:0000256" key="4">
    <source>
        <dbReference type="ARBA" id="ARBA00023163"/>
    </source>
</evidence>
<accession>A0A4R7ZG17</accession>
<protein>
    <submittedName>
        <fullName evidence="7">TetR family transcriptional regulator</fullName>
    </submittedName>
</protein>
<evidence type="ECO:0000256" key="5">
    <source>
        <dbReference type="PROSITE-ProRule" id="PRU00335"/>
    </source>
</evidence>
<dbReference type="InterPro" id="IPR001647">
    <property type="entry name" value="HTH_TetR"/>
</dbReference>
<dbReference type="InterPro" id="IPR036271">
    <property type="entry name" value="Tet_transcr_reg_TetR-rel_C_sf"/>
</dbReference>
<evidence type="ECO:0000313" key="8">
    <source>
        <dbReference type="Proteomes" id="UP000295447"/>
    </source>
</evidence>
<name>A0A4R7ZG17_9ACTN</name>
<dbReference type="OrthoDB" id="2570341at2"/>
<keyword evidence="1" id="KW-0678">Repressor</keyword>
<keyword evidence="8" id="KW-1185">Reference proteome</keyword>
<evidence type="ECO:0000256" key="1">
    <source>
        <dbReference type="ARBA" id="ARBA00022491"/>
    </source>
</evidence>
<dbReference type="Pfam" id="PF02909">
    <property type="entry name" value="TetR_C_1"/>
    <property type="match status" value="1"/>
</dbReference>
<keyword evidence="4" id="KW-0804">Transcription</keyword>
<evidence type="ECO:0000313" key="7">
    <source>
        <dbReference type="EMBL" id="TDW15251.1"/>
    </source>
</evidence>
<feature type="DNA-binding region" description="H-T-H motif" evidence="5">
    <location>
        <begin position="27"/>
        <end position="46"/>
    </location>
</feature>
<dbReference type="InterPro" id="IPR004111">
    <property type="entry name" value="Repressor_TetR_C"/>
</dbReference>
<sequence length="223" mass="24197">MRNTLTVEQIVTAAIEQLDSEGLDGLNMRALGQRLGSAPTAIYWHIKTKDELVQLAADAAWAEVGLPDLDAMDWRAAATVMATGLRSMLLRHPWYAQAFGSHLLAGRSKFEYDDHSLANYERAGFAPADADCAAGTVMLFVIGSALGAAAQVSLNRRLSRGGQDAERTMKEFMTAARSQASQFRHLRARMGTTAAAEYAAEPDNTFEFGLQSILDGFAARLAR</sequence>
<keyword evidence="3 5" id="KW-0238">DNA-binding</keyword>
<dbReference type="PRINTS" id="PR00400">
    <property type="entry name" value="TETREPRESSOR"/>
</dbReference>
<dbReference type="Gene3D" id="1.10.10.60">
    <property type="entry name" value="Homeodomain-like"/>
    <property type="match status" value="1"/>
</dbReference>
<proteinExistence type="predicted"/>
<dbReference type="InterPro" id="IPR003012">
    <property type="entry name" value="Tet_transcr_reg_TetR"/>
</dbReference>
<dbReference type="Proteomes" id="UP000295447">
    <property type="component" value="Unassembled WGS sequence"/>
</dbReference>
<dbReference type="EMBL" id="SODF01000003">
    <property type="protein sequence ID" value="TDW15251.1"/>
    <property type="molecule type" value="Genomic_DNA"/>
</dbReference>
<dbReference type="GO" id="GO:0045892">
    <property type="term" value="P:negative regulation of DNA-templated transcription"/>
    <property type="evidence" value="ECO:0007669"/>
    <property type="project" value="InterPro"/>
</dbReference>
<organism evidence="7 8">
    <name type="scientific">Kribbella kalugense</name>
    <dbReference type="NCBI Taxonomy" id="2512221"/>
    <lineage>
        <taxon>Bacteria</taxon>
        <taxon>Bacillati</taxon>
        <taxon>Actinomycetota</taxon>
        <taxon>Actinomycetes</taxon>
        <taxon>Propionibacteriales</taxon>
        <taxon>Kribbellaceae</taxon>
        <taxon>Kribbella</taxon>
    </lineage>
</organism>
<dbReference type="Gene3D" id="1.10.357.10">
    <property type="entry name" value="Tetracycline Repressor, domain 2"/>
    <property type="match status" value="1"/>
</dbReference>
<evidence type="ECO:0000256" key="3">
    <source>
        <dbReference type="ARBA" id="ARBA00023125"/>
    </source>
</evidence>
<dbReference type="SUPFAM" id="SSF48498">
    <property type="entry name" value="Tetracyclin repressor-like, C-terminal domain"/>
    <property type="match status" value="1"/>
</dbReference>
<dbReference type="SUPFAM" id="SSF46689">
    <property type="entry name" value="Homeodomain-like"/>
    <property type="match status" value="1"/>
</dbReference>
<evidence type="ECO:0000256" key="2">
    <source>
        <dbReference type="ARBA" id="ARBA00023015"/>
    </source>
</evidence>
<dbReference type="AlphaFoldDB" id="A0A4R7ZG17"/>
<dbReference type="PROSITE" id="PS50977">
    <property type="entry name" value="HTH_TETR_2"/>
    <property type="match status" value="1"/>
</dbReference>
<feature type="domain" description="HTH tetR-type" evidence="6">
    <location>
        <begin position="4"/>
        <end position="64"/>
    </location>
</feature>
<evidence type="ECO:0000259" key="6">
    <source>
        <dbReference type="PROSITE" id="PS50977"/>
    </source>
</evidence>
<reference evidence="7 8" key="1">
    <citation type="submission" date="2019-03" db="EMBL/GenBank/DDBJ databases">
        <title>Genomic Encyclopedia of Type Strains, Phase III (KMG-III): the genomes of soil and plant-associated and newly described type strains.</title>
        <authorList>
            <person name="Whitman W."/>
        </authorList>
    </citation>
    <scope>NUCLEOTIDE SEQUENCE [LARGE SCALE GENOMIC DNA]</scope>
    <source>
        <strain evidence="7 8">VKM Ac-2570</strain>
    </source>
</reference>
<dbReference type="GO" id="GO:0046677">
    <property type="term" value="P:response to antibiotic"/>
    <property type="evidence" value="ECO:0007669"/>
    <property type="project" value="InterPro"/>
</dbReference>
<comment type="caution">
    <text evidence="7">The sequence shown here is derived from an EMBL/GenBank/DDBJ whole genome shotgun (WGS) entry which is preliminary data.</text>
</comment>